<feature type="compositionally biased region" description="Polar residues" evidence="2">
    <location>
        <begin position="507"/>
        <end position="530"/>
    </location>
</feature>
<dbReference type="OrthoDB" id="471300at2759"/>
<protein>
    <submittedName>
        <fullName evidence="3">Uncharacterized protein</fullName>
    </submittedName>
</protein>
<keyword evidence="1" id="KW-0175">Coiled coil</keyword>
<sequence>MEGDAKGTKRSVWLAWKADAQQSRVTRQARDAANAEAQKLQLLLADEQRKNDELHKSAAQILADKKAAAHRQIEYIAAKWAGGNRKGAMTGVFRGWHGYTMDSKRKGRKNQAVHAALTKALLGEAKGACKNALINWHMLTKDEKNERKREADAKEAELKLAKSREEQEAELERMILQAQHGADAAKARAWHATQMVLKKWLGGGAKGLLKQFFQDWQAFVADVKQAAVQKESVKESVMRFILSDQRGLLYTCVNSWLNYVRFEIKHQRMMEQQQQKMDALEQGLSNLMKKQEVQMMRAAEAFGSKQGPVLMGMALRAWHELSIGEREREEAERERLVQLEELERQHEAAEQKRHQLIARALDGMGCKRTRVILAEYFSAWAYLWDTEKLEKMVKLSHNSQMQKYSEYILGKHLQKNAGALLAASFREWHMETRASAHALHSDSMEERLREMMEYAQQLEQQRADLQEQLQLYYQQIDLITETLQKELQTKEELASELRDAYDKMRQQSKVPLTTPSTMASLESRSRTSSVEARRKETTATPKGPRTPRPSTSTPGAANTAAANTSSSAGAKGTLSEPLAMPTLPPARRSRGREDSPTSCDWKTAVQRMSEEGLVHLES</sequence>
<organism evidence="3 4">
    <name type="scientific">Symbiodinium natans</name>
    <dbReference type="NCBI Taxonomy" id="878477"/>
    <lineage>
        <taxon>Eukaryota</taxon>
        <taxon>Sar</taxon>
        <taxon>Alveolata</taxon>
        <taxon>Dinophyceae</taxon>
        <taxon>Suessiales</taxon>
        <taxon>Symbiodiniaceae</taxon>
        <taxon>Symbiodinium</taxon>
    </lineage>
</organism>
<name>A0A812JNT5_9DINO</name>
<accession>A0A812JNT5</accession>
<gene>
    <name evidence="3" type="ORF">SNAT2548_LOCUS6677</name>
</gene>
<evidence type="ECO:0000256" key="2">
    <source>
        <dbReference type="SAM" id="MobiDB-lite"/>
    </source>
</evidence>
<evidence type="ECO:0000313" key="4">
    <source>
        <dbReference type="Proteomes" id="UP000604046"/>
    </source>
</evidence>
<feature type="coiled-coil region" evidence="1">
    <location>
        <begin position="141"/>
        <end position="173"/>
    </location>
</feature>
<dbReference type="AlphaFoldDB" id="A0A812JNT5"/>
<proteinExistence type="predicted"/>
<feature type="compositionally biased region" description="Basic and acidic residues" evidence="2">
    <location>
        <begin position="608"/>
        <end position="618"/>
    </location>
</feature>
<reference evidence="3" key="1">
    <citation type="submission" date="2021-02" db="EMBL/GenBank/DDBJ databases">
        <authorList>
            <person name="Dougan E. K."/>
            <person name="Rhodes N."/>
            <person name="Thang M."/>
            <person name="Chan C."/>
        </authorList>
    </citation>
    <scope>NUCLEOTIDE SEQUENCE</scope>
</reference>
<dbReference type="Proteomes" id="UP000604046">
    <property type="component" value="Unassembled WGS sequence"/>
</dbReference>
<feature type="coiled-coil region" evidence="1">
    <location>
        <begin position="328"/>
        <end position="359"/>
    </location>
</feature>
<comment type="caution">
    <text evidence="3">The sequence shown here is derived from an EMBL/GenBank/DDBJ whole genome shotgun (WGS) entry which is preliminary data.</text>
</comment>
<evidence type="ECO:0000313" key="3">
    <source>
        <dbReference type="EMBL" id="CAE7207249.1"/>
    </source>
</evidence>
<dbReference type="EMBL" id="CAJNDS010000447">
    <property type="protein sequence ID" value="CAE7207249.1"/>
    <property type="molecule type" value="Genomic_DNA"/>
</dbReference>
<evidence type="ECO:0000256" key="1">
    <source>
        <dbReference type="SAM" id="Coils"/>
    </source>
</evidence>
<feature type="coiled-coil region" evidence="1">
    <location>
        <begin position="30"/>
        <end position="57"/>
    </location>
</feature>
<feature type="region of interest" description="Disordered" evidence="2">
    <location>
        <begin position="504"/>
        <end position="618"/>
    </location>
</feature>
<feature type="compositionally biased region" description="Low complexity" evidence="2">
    <location>
        <begin position="540"/>
        <end position="570"/>
    </location>
</feature>
<keyword evidence="4" id="KW-1185">Reference proteome</keyword>